<evidence type="ECO:0000256" key="7">
    <source>
        <dbReference type="SAM" id="MobiDB-lite"/>
    </source>
</evidence>
<evidence type="ECO:0000256" key="6">
    <source>
        <dbReference type="RuleBase" id="RU365089"/>
    </source>
</evidence>
<keyword evidence="9" id="KW-1185">Reference proteome</keyword>
<name>A0ABP8N3S5_9BACT</name>
<dbReference type="EMBL" id="BAABHD010000031">
    <property type="protein sequence ID" value="GAA4459405.1"/>
    <property type="molecule type" value="Genomic_DNA"/>
</dbReference>
<feature type="compositionally biased region" description="Basic residues" evidence="7">
    <location>
        <begin position="60"/>
        <end position="73"/>
    </location>
</feature>
<evidence type="ECO:0000256" key="1">
    <source>
        <dbReference type="ARBA" id="ARBA00002190"/>
    </source>
</evidence>
<protein>
    <recommendedName>
        <fullName evidence="6">Mutator family transposase</fullName>
    </recommendedName>
</protein>
<evidence type="ECO:0000256" key="3">
    <source>
        <dbReference type="ARBA" id="ARBA00022578"/>
    </source>
</evidence>
<dbReference type="NCBIfam" id="NF033543">
    <property type="entry name" value="transpos_IS256"/>
    <property type="match status" value="1"/>
</dbReference>
<organism evidence="8 9">
    <name type="scientific">Nibrella saemangeumensis</name>
    <dbReference type="NCBI Taxonomy" id="1084526"/>
    <lineage>
        <taxon>Bacteria</taxon>
        <taxon>Pseudomonadati</taxon>
        <taxon>Bacteroidota</taxon>
        <taxon>Cytophagia</taxon>
        <taxon>Cytophagales</taxon>
        <taxon>Spirosomataceae</taxon>
        <taxon>Nibrella</taxon>
    </lineage>
</organism>
<keyword evidence="6" id="KW-0814">Transposable element</keyword>
<keyword evidence="4 6" id="KW-0238">DNA-binding</keyword>
<dbReference type="RefSeq" id="WP_345244983.1">
    <property type="nucleotide sequence ID" value="NZ_BAABHD010000031.1"/>
</dbReference>
<comment type="caution">
    <text evidence="8">The sequence shown here is derived from an EMBL/GenBank/DDBJ whole genome shotgun (WGS) entry which is preliminary data.</text>
</comment>
<evidence type="ECO:0000313" key="8">
    <source>
        <dbReference type="EMBL" id="GAA4459405.1"/>
    </source>
</evidence>
<keyword evidence="5 6" id="KW-0233">DNA recombination</keyword>
<gene>
    <name evidence="8" type="ORF">GCM10023189_33090</name>
</gene>
<keyword evidence="3 6" id="KW-0815">Transposition</keyword>
<evidence type="ECO:0000256" key="5">
    <source>
        <dbReference type="ARBA" id="ARBA00023172"/>
    </source>
</evidence>
<evidence type="ECO:0000256" key="4">
    <source>
        <dbReference type="ARBA" id="ARBA00023125"/>
    </source>
</evidence>
<reference evidence="9" key="1">
    <citation type="journal article" date="2019" name="Int. J. Syst. Evol. Microbiol.">
        <title>The Global Catalogue of Microorganisms (GCM) 10K type strain sequencing project: providing services to taxonomists for standard genome sequencing and annotation.</title>
        <authorList>
            <consortium name="The Broad Institute Genomics Platform"/>
            <consortium name="The Broad Institute Genome Sequencing Center for Infectious Disease"/>
            <person name="Wu L."/>
            <person name="Ma J."/>
        </authorList>
    </citation>
    <scope>NUCLEOTIDE SEQUENCE [LARGE SCALE GENOMIC DNA]</scope>
    <source>
        <strain evidence="9">JCM 17927</strain>
    </source>
</reference>
<dbReference type="PANTHER" id="PTHR33217:SF8">
    <property type="entry name" value="MUTATOR FAMILY TRANSPOSASE"/>
    <property type="match status" value="1"/>
</dbReference>
<evidence type="ECO:0000256" key="2">
    <source>
        <dbReference type="ARBA" id="ARBA00010961"/>
    </source>
</evidence>
<sequence>MGKGKKDFDYSSFRQEAIQRLLSGDKELTGKDGLLAPLLKDLLDAVLSGEVQAHVEQNRPNRRNGSKPKKVKTAHGPVNVEMPRDREGTFEPQLIAKRQTTLGEGLDNRILSLYSKGMSYEDIQAHLQELYGLEISTGQLSAITDKVLPVIEQWRSRLLEPVYAFVWLDAVHFKVRQEGKVVSKAAYNVLGVDLQGRKDLLGIYIGDAESARFWLSVLTDLQTRGVQDLLICSIDNLTGFGDAIEAVFPKADVQLCLVHQVRNSLRYVTSKDQKEVVADLKPIYQAATLALAEQKLAEFVAKWTAKYPLVVESWQRNWLRLTRFFEYPSAIRKVVYTTNTVEGFHRQIRCVTKSKGAFSSETALLKVLYLTTQRIMENWKMPLANWSLTVQQIAILFGDRVKSYLKV</sequence>
<accession>A0ABP8N3S5</accession>
<comment type="similarity">
    <text evidence="2 6">Belongs to the transposase mutator family.</text>
</comment>
<comment type="function">
    <text evidence="1 6">Required for the transposition of the insertion element.</text>
</comment>
<dbReference type="PANTHER" id="PTHR33217">
    <property type="entry name" value="TRANSPOSASE FOR INSERTION SEQUENCE ELEMENT IS1081"/>
    <property type="match status" value="1"/>
</dbReference>
<feature type="region of interest" description="Disordered" evidence="7">
    <location>
        <begin position="53"/>
        <end position="84"/>
    </location>
</feature>
<dbReference type="InterPro" id="IPR001207">
    <property type="entry name" value="Transposase_mutator"/>
</dbReference>
<evidence type="ECO:0000313" key="9">
    <source>
        <dbReference type="Proteomes" id="UP001501175"/>
    </source>
</evidence>
<proteinExistence type="inferred from homology"/>
<dbReference type="Pfam" id="PF00872">
    <property type="entry name" value="Transposase_mut"/>
    <property type="match status" value="1"/>
</dbReference>
<dbReference type="PROSITE" id="PS01007">
    <property type="entry name" value="TRANSPOSASE_MUTATOR"/>
    <property type="match status" value="1"/>
</dbReference>
<dbReference type="Proteomes" id="UP001501175">
    <property type="component" value="Unassembled WGS sequence"/>
</dbReference>